<dbReference type="InterPro" id="IPR013747">
    <property type="entry name" value="ACP_syn_III_C"/>
</dbReference>
<dbReference type="GO" id="GO:0020037">
    <property type="term" value="F:heme binding"/>
    <property type="evidence" value="ECO:0007669"/>
    <property type="project" value="InterPro"/>
</dbReference>
<evidence type="ECO:0000313" key="10">
    <source>
        <dbReference type="Proteomes" id="UP000319103"/>
    </source>
</evidence>
<dbReference type="GO" id="GO:0016705">
    <property type="term" value="F:oxidoreductase activity, acting on paired donors, with incorporation or reduction of molecular oxygen"/>
    <property type="evidence" value="ECO:0007669"/>
    <property type="project" value="InterPro"/>
</dbReference>
<comment type="caution">
    <text evidence="9">The sequence shown here is derived from an EMBL/GenBank/DDBJ whole genome shotgun (WGS) entry which is preliminary data.</text>
</comment>
<dbReference type="SUPFAM" id="SSF48264">
    <property type="entry name" value="Cytochrome P450"/>
    <property type="match status" value="1"/>
</dbReference>
<evidence type="ECO:0000256" key="6">
    <source>
        <dbReference type="ARBA" id="ARBA00023004"/>
    </source>
</evidence>
<evidence type="ECO:0000256" key="3">
    <source>
        <dbReference type="ARBA" id="ARBA00022679"/>
    </source>
</evidence>
<dbReference type="Pfam" id="PF00067">
    <property type="entry name" value="p450"/>
    <property type="match status" value="1"/>
</dbReference>
<dbReference type="PRINTS" id="PR00359">
    <property type="entry name" value="BP450"/>
</dbReference>
<dbReference type="EMBL" id="VIGB01000003">
    <property type="protein sequence ID" value="TQF06952.1"/>
    <property type="molecule type" value="Genomic_DNA"/>
</dbReference>
<dbReference type="InterPro" id="IPR016039">
    <property type="entry name" value="Thiolase-like"/>
</dbReference>
<keyword evidence="4" id="KW-0479">Metal-binding</keyword>
<dbReference type="CDD" id="cd00827">
    <property type="entry name" value="init_cond_enzymes"/>
    <property type="match status" value="1"/>
</dbReference>
<evidence type="ECO:0000313" key="9">
    <source>
        <dbReference type="EMBL" id="TQF06952.1"/>
    </source>
</evidence>
<dbReference type="PANTHER" id="PTHR46696">
    <property type="entry name" value="P450, PUTATIVE (EUROFUNG)-RELATED"/>
    <property type="match status" value="1"/>
</dbReference>
<dbReference type="PROSITE" id="PS00086">
    <property type="entry name" value="CYTOCHROME_P450"/>
    <property type="match status" value="1"/>
</dbReference>
<dbReference type="InterPro" id="IPR017972">
    <property type="entry name" value="Cyt_P450_CS"/>
</dbReference>
<keyword evidence="3" id="KW-0808">Transferase</keyword>
<feature type="domain" description="Beta-ketoacyl-[acyl-carrier-protein] synthase III C-terminal" evidence="8">
    <location>
        <begin position="253"/>
        <end position="342"/>
    </location>
</feature>
<evidence type="ECO:0000256" key="4">
    <source>
        <dbReference type="ARBA" id="ARBA00022723"/>
    </source>
</evidence>
<dbReference type="Proteomes" id="UP000319103">
    <property type="component" value="Unassembled WGS sequence"/>
</dbReference>
<keyword evidence="10" id="KW-1185">Reference proteome</keyword>
<comment type="similarity">
    <text evidence="1">Belongs to the cytochrome P450 family.</text>
</comment>
<dbReference type="InterPro" id="IPR002397">
    <property type="entry name" value="Cyt_P450_B"/>
</dbReference>
<evidence type="ECO:0000256" key="2">
    <source>
        <dbReference type="ARBA" id="ARBA00022617"/>
    </source>
</evidence>
<dbReference type="PANTHER" id="PTHR46696:SF1">
    <property type="entry name" value="CYTOCHROME P450 YJIB-RELATED"/>
    <property type="match status" value="1"/>
</dbReference>
<dbReference type="CDD" id="cd11029">
    <property type="entry name" value="CYP107-like"/>
    <property type="match status" value="1"/>
</dbReference>
<evidence type="ECO:0000259" key="8">
    <source>
        <dbReference type="Pfam" id="PF08541"/>
    </source>
</evidence>
<keyword evidence="7" id="KW-0503">Monooxygenase</keyword>
<dbReference type="InterPro" id="IPR036396">
    <property type="entry name" value="Cyt_P450_sf"/>
</dbReference>
<protein>
    <submittedName>
        <fullName evidence="9">Cytochrome P450</fullName>
    </submittedName>
</protein>
<keyword evidence="5" id="KW-0560">Oxidoreductase</keyword>
<evidence type="ECO:0000256" key="7">
    <source>
        <dbReference type="ARBA" id="ARBA00023033"/>
    </source>
</evidence>
<name>A0A540WDC1_9ACTN</name>
<dbReference type="InterPro" id="IPR001128">
    <property type="entry name" value="Cyt_P450"/>
</dbReference>
<dbReference type="GO" id="GO:0004497">
    <property type="term" value="F:monooxygenase activity"/>
    <property type="evidence" value="ECO:0007669"/>
    <property type="project" value="UniProtKB-KW"/>
</dbReference>
<reference evidence="9 10" key="1">
    <citation type="submission" date="2019-06" db="EMBL/GenBank/DDBJ databases">
        <title>Description of Kitasatospora acidophila sp. nov. isolated from pine grove soil, and reclassification of Streptomyces novaecaesareae to Kitasatospora novaeceasareae comb. nov.</title>
        <authorList>
            <person name="Kim M.J."/>
        </authorList>
    </citation>
    <scope>NUCLEOTIDE SEQUENCE [LARGE SCALE GENOMIC DNA]</scope>
    <source>
        <strain evidence="9 10">MMS16-CNU292</strain>
    </source>
</reference>
<dbReference type="GO" id="GO:0016747">
    <property type="term" value="F:acyltransferase activity, transferring groups other than amino-acyl groups"/>
    <property type="evidence" value="ECO:0007669"/>
    <property type="project" value="UniProtKB-ARBA"/>
</dbReference>
<organism evidence="9 10">
    <name type="scientific">Kitasatospora acidiphila</name>
    <dbReference type="NCBI Taxonomy" id="2567942"/>
    <lineage>
        <taxon>Bacteria</taxon>
        <taxon>Bacillati</taxon>
        <taxon>Actinomycetota</taxon>
        <taxon>Actinomycetes</taxon>
        <taxon>Kitasatosporales</taxon>
        <taxon>Streptomycetaceae</taxon>
        <taxon>Kitasatospora</taxon>
    </lineage>
</organism>
<keyword evidence="6" id="KW-0408">Iron</keyword>
<evidence type="ECO:0000256" key="1">
    <source>
        <dbReference type="ARBA" id="ARBA00010617"/>
    </source>
</evidence>
<dbReference type="Pfam" id="PF08541">
    <property type="entry name" value="ACP_syn_III_C"/>
    <property type="match status" value="1"/>
</dbReference>
<dbReference type="GO" id="GO:0005506">
    <property type="term" value="F:iron ion binding"/>
    <property type="evidence" value="ECO:0007669"/>
    <property type="project" value="InterPro"/>
</dbReference>
<gene>
    <name evidence="9" type="ORF">E6W39_38160</name>
</gene>
<dbReference type="Gene3D" id="3.40.47.10">
    <property type="match status" value="2"/>
</dbReference>
<dbReference type="OrthoDB" id="3898065at2"/>
<dbReference type="FunFam" id="1.10.630.10:FF:000018">
    <property type="entry name" value="Cytochrome P450 monooxygenase"/>
    <property type="match status" value="1"/>
</dbReference>
<accession>A0A540WDC1</accession>
<dbReference type="AlphaFoldDB" id="A0A540WDC1"/>
<dbReference type="SUPFAM" id="SSF53901">
    <property type="entry name" value="Thiolase-like"/>
    <property type="match status" value="1"/>
</dbReference>
<proteinExistence type="inferred from homology"/>
<keyword evidence="2" id="KW-0349">Heme</keyword>
<dbReference type="Gene3D" id="1.10.630.10">
    <property type="entry name" value="Cytochrome P450"/>
    <property type="match status" value="1"/>
</dbReference>
<sequence>MAPRLQRIRGRVVRTQGKGLCMIWDNVYIGGTGRYLPPRTPATQAVPDTETMRRLLALSDFVSFTRSDDVTEHAMAVHAAIGALRESGLSGADISMAAYAQMDHQDHMASSCHLQRVLGLGHALVYEVEATSNGGSAALQSAAAHLVADPAATATLVTATARFLPPRWERWQPTIGIFLADGAVAAVLNREGGRARLVATANSSATQMEVLATPTIPDPEGHRNRTPIEVTGLAPYLTLMSGALVTAVEQAAKEAGVSVADITRFVVTGLGLAQLEVVVLEPLGIDLGRTTWPMLRELGHVGPCDQLLGMDHLLHDETLKPGDTIMSIGLGMGSRFTASLLEVTEPPKPRTTTTFTEPVRAQAPPADAYVIDPSGGDIFGEAAALRERGPATPVELPGGVSAWAVTGHDLAKKLLLDPKVSKDANKHWPMWRDGDIPPDWPLIMWVAMQNMFTAYGADHTRLRSLVAKAFTPRRIEAMRPRVEEITAGLIADLATVPPGQTVDLRARFAFPLPIQVITELFGVTVQTGADLRRLVDAVFSLDADPAGVQAASGELYMLLKELAAAKRRDPGDDMTSDLIAAQEADGTRLSERELLDTLLLTISAGFETTVNLLDHAVHALATHPSQLALVRSGTSTWEDVVDETLRWQAPVPNLPLRYAVEDISADGVQIRKGEAILLSYGAAGRDPAQHGADAEDFSVTRPSRADHLTFGHGVHYCLGSPLAKLEATTALSALFSRFPRLRLAVPSSELEPLGSFFTNGHKTLPVILEES</sequence>
<evidence type="ECO:0000256" key="5">
    <source>
        <dbReference type="ARBA" id="ARBA00023002"/>
    </source>
</evidence>